<proteinExistence type="predicted"/>
<dbReference type="PROSITE" id="PS51257">
    <property type="entry name" value="PROKAR_LIPOPROTEIN"/>
    <property type="match status" value="1"/>
</dbReference>
<dbReference type="STRING" id="68231.AQJ30_35875"/>
<feature type="region of interest" description="Disordered" evidence="1">
    <location>
        <begin position="32"/>
        <end position="132"/>
    </location>
</feature>
<protein>
    <recommendedName>
        <fullName evidence="3">DUF4232 domain-containing protein</fullName>
    </recommendedName>
</protein>
<dbReference type="AlphaFoldDB" id="A0A117QKA7"/>
<feature type="compositionally biased region" description="Low complexity" evidence="1">
    <location>
        <begin position="83"/>
        <end position="92"/>
    </location>
</feature>
<evidence type="ECO:0000256" key="2">
    <source>
        <dbReference type="SAM" id="SignalP"/>
    </source>
</evidence>
<accession>A0A117QKA7</accession>
<feature type="domain" description="DUF4232" evidence="3">
    <location>
        <begin position="131"/>
        <end position="259"/>
    </location>
</feature>
<organism evidence="4 5">
    <name type="scientific">Streptomyces longwoodensis</name>
    <dbReference type="NCBI Taxonomy" id="68231"/>
    <lineage>
        <taxon>Bacteria</taxon>
        <taxon>Bacillati</taxon>
        <taxon>Actinomycetota</taxon>
        <taxon>Actinomycetes</taxon>
        <taxon>Kitasatosporales</taxon>
        <taxon>Streptomycetaceae</taxon>
        <taxon>Streptomyces</taxon>
    </lineage>
</organism>
<dbReference type="RefSeq" id="WP_067242252.1">
    <property type="nucleotide sequence ID" value="NZ_KQ948568.1"/>
</dbReference>
<gene>
    <name evidence="4" type="ORF">AQJ30_35875</name>
</gene>
<name>A0A117QKA7_9ACTN</name>
<evidence type="ECO:0000259" key="3">
    <source>
        <dbReference type="Pfam" id="PF14016"/>
    </source>
</evidence>
<feature type="compositionally biased region" description="Gly residues" evidence="1">
    <location>
        <begin position="68"/>
        <end position="82"/>
    </location>
</feature>
<sequence length="268" mass="26030">MSSFRTARTPRVRLVGAAATVVLATLSLTACNDGTGVESEGRATGTAPTANGTATAPSQDESAAGTTQGSGTGTSASGGNGPAGKTSSSKASGGTGGTGGSGGTGRSGGSGEAAASGGSSGAGASGKPVTCEGSVTRTTAAPLTRPVNHMLLTVTNTGSRTCFLYGYPAVRFGEAQAVPPVIEDSQPQAVVTLEPGQSGYASVNLAAADGSGTNGHTVKSLTVHFQGRSGNGSVGTGAHPSLPAQGVYVDDSLKVTYWQQSMDDAVSW</sequence>
<feature type="signal peptide" evidence="2">
    <location>
        <begin position="1"/>
        <end position="32"/>
    </location>
</feature>
<evidence type="ECO:0000256" key="1">
    <source>
        <dbReference type="SAM" id="MobiDB-lite"/>
    </source>
</evidence>
<evidence type="ECO:0000313" key="5">
    <source>
        <dbReference type="Proteomes" id="UP000053271"/>
    </source>
</evidence>
<dbReference type="EMBL" id="LMWS01000059">
    <property type="protein sequence ID" value="KUN33059.1"/>
    <property type="molecule type" value="Genomic_DNA"/>
</dbReference>
<feature type="chain" id="PRO_5007154450" description="DUF4232 domain-containing protein" evidence="2">
    <location>
        <begin position="33"/>
        <end position="268"/>
    </location>
</feature>
<dbReference type="Proteomes" id="UP000053271">
    <property type="component" value="Unassembled WGS sequence"/>
</dbReference>
<evidence type="ECO:0000313" key="4">
    <source>
        <dbReference type="EMBL" id="KUN33059.1"/>
    </source>
</evidence>
<comment type="caution">
    <text evidence="4">The sequence shown here is derived from an EMBL/GenBank/DDBJ whole genome shotgun (WGS) entry which is preliminary data.</text>
</comment>
<feature type="compositionally biased region" description="Low complexity" evidence="1">
    <location>
        <begin position="43"/>
        <end position="67"/>
    </location>
</feature>
<reference evidence="4 5" key="1">
    <citation type="submission" date="2015-10" db="EMBL/GenBank/DDBJ databases">
        <title>Draft genome sequence of Streptomyces longwoodensis DSM 41677, type strain for the species Streptomyces longwoodensis.</title>
        <authorList>
            <person name="Ruckert C."/>
            <person name="Winkler A."/>
            <person name="Kalinowski J."/>
            <person name="Kampfer P."/>
            <person name="Glaeser S."/>
        </authorList>
    </citation>
    <scope>NUCLEOTIDE SEQUENCE [LARGE SCALE GENOMIC DNA]</scope>
    <source>
        <strain evidence="4 5">DSM 41677</strain>
    </source>
</reference>
<keyword evidence="5" id="KW-1185">Reference proteome</keyword>
<keyword evidence="2" id="KW-0732">Signal</keyword>
<feature type="compositionally biased region" description="Gly residues" evidence="1">
    <location>
        <begin position="93"/>
        <end position="111"/>
    </location>
</feature>
<dbReference type="Pfam" id="PF14016">
    <property type="entry name" value="DUF4232"/>
    <property type="match status" value="1"/>
</dbReference>
<dbReference type="InterPro" id="IPR025326">
    <property type="entry name" value="DUF4232"/>
</dbReference>
<dbReference type="GeneID" id="91430401"/>